<gene>
    <name evidence="1" type="ORF">DP114_03040</name>
</gene>
<dbReference type="KEGG" id="bsen:DP114_03040"/>
<dbReference type="AlphaFoldDB" id="A0A856M8H8"/>
<keyword evidence="2" id="KW-1185">Reference proteome</keyword>
<proteinExistence type="predicted"/>
<evidence type="ECO:0000313" key="1">
    <source>
        <dbReference type="EMBL" id="QDL07022.1"/>
    </source>
</evidence>
<dbReference type="EMBL" id="CP030118">
    <property type="protein sequence ID" value="QDL07022.1"/>
    <property type="molecule type" value="Genomic_DNA"/>
</dbReference>
<accession>A0A856M8H8</accession>
<organism evidence="1 2">
    <name type="scientific">Brasilonema sennae CENA114</name>
    <dbReference type="NCBI Taxonomy" id="415709"/>
    <lineage>
        <taxon>Bacteria</taxon>
        <taxon>Bacillati</taxon>
        <taxon>Cyanobacteriota</taxon>
        <taxon>Cyanophyceae</taxon>
        <taxon>Nostocales</taxon>
        <taxon>Scytonemataceae</taxon>
        <taxon>Brasilonema</taxon>
        <taxon>Bromeliae group (in: Brasilonema)</taxon>
    </lineage>
</organism>
<name>A0A856M8H8_9CYAN</name>
<dbReference type="RefSeq" id="WP_171975413.1">
    <property type="nucleotide sequence ID" value="NZ_CAWOXK010000001.1"/>
</dbReference>
<reference evidence="1 2" key="1">
    <citation type="submission" date="2018-06" db="EMBL/GenBank/DDBJ databases">
        <title>Comparative genomics of Brasilonema spp. strains.</title>
        <authorList>
            <person name="Alvarenga D.O."/>
            <person name="Fiore M.F."/>
            <person name="Varani A.M."/>
        </authorList>
    </citation>
    <scope>NUCLEOTIDE SEQUENCE [LARGE SCALE GENOMIC DNA]</scope>
    <source>
        <strain evidence="1 2">CENA114</strain>
    </source>
</reference>
<evidence type="ECO:0000313" key="2">
    <source>
        <dbReference type="Proteomes" id="UP000503129"/>
    </source>
</evidence>
<sequence>MSRLKIVDLSFCETELSSDTQVHGGLQVVQQSFSTPTSSVSTYAASDSGSGYNVSYSFNPATGKYSYSIDYGYKYAVASAAAGAAANGPTYTTSYASARTS</sequence>
<protein>
    <submittedName>
        <fullName evidence="1">Uncharacterized protein</fullName>
    </submittedName>
</protein>
<dbReference type="Proteomes" id="UP000503129">
    <property type="component" value="Chromosome"/>
</dbReference>